<dbReference type="InterPro" id="IPR051939">
    <property type="entry name" value="Glycosyltr_41/O-GlcNAc_trsf"/>
</dbReference>
<dbReference type="Gene3D" id="3.40.50.2000">
    <property type="entry name" value="Glycogen Phosphorylase B"/>
    <property type="match status" value="1"/>
</dbReference>
<dbReference type="PROSITE" id="PS50005">
    <property type="entry name" value="TPR"/>
    <property type="match status" value="3"/>
</dbReference>
<dbReference type="Pfam" id="PF13844">
    <property type="entry name" value="Glyco_transf_41"/>
    <property type="match status" value="2"/>
</dbReference>
<evidence type="ECO:0000313" key="11">
    <source>
        <dbReference type="Proteomes" id="UP000326169"/>
    </source>
</evidence>
<comment type="caution">
    <text evidence="10">The sequence shown here is derived from an EMBL/GenBank/DDBJ whole genome shotgun (WGS) entry which is preliminary data.</text>
</comment>
<dbReference type="EMBL" id="BIMW01000089">
    <property type="protein sequence ID" value="GCE94040.1"/>
    <property type="molecule type" value="Genomic_DNA"/>
</dbReference>
<feature type="domain" description="O-GlcNAc transferase C-terminal" evidence="9">
    <location>
        <begin position="470"/>
        <end position="648"/>
    </location>
</feature>
<dbReference type="InterPro" id="IPR011990">
    <property type="entry name" value="TPR-like_helical_dom_sf"/>
</dbReference>
<dbReference type="Gene3D" id="3.40.50.11380">
    <property type="match status" value="1"/>
</dbReference>
<evidence type="ECO:0000256" key="4">
    <source>
        <dbReference type="ARBA" id="ARBA00022676"/>
    </source>
</evidence>
<keyword evidence="5" id="KW-0808">Transferase</keyword>
<accession>A0A5M3T7Y7</accession>
<feature type="repeat" description="TPR" evidence="8">
    <location>
        <begin position="136"/>
        <end position="169"/>
    </location>
</feature>
<evidence type="ECO:0000256" key="3">
    <source>
        <dbReference type="ARBA" id="ARBA00011970"/>
    </source>
</evidence>
<dbReference type="SUPFAM" id="SSF48452">
    <property type="entry name" value="TPR-like"/>
    <property type="match status" value="1"/>
</dbReference>
<evidence type="ECO:0000256" key="7">
    <source>
        <dbReference type="ARBA" id="ARBA00022803"/>
    </source>
</evidence>
<dbReference type="Gene3D" id="1.25.40.10">
    <property type="entry name" value="Tetratricopeptide repeat domain"/>
    <property type="match status" value="2"/>
</dbReference>
<gene>
    <name evidence="10" type="ORF">NIES46_20920</name>
</gene>
<dbReference type="InterPro" id="IPR029489">
    <property type="entry name" value="OGT/SEC/SPY_C"/>
</dbReference>
<reference evidence="10 11" key="1">
    <citation type="journal article" date="2019" name="J Genomics">
        <title>The Draft Genome of a Hydrogen-producing Cyanobacterium, Arthrospira platensis NIES-46.</title>
        <authorList>
            <person name="Suzuki S."/>
            <person name="Yamaguchi H."/>
            <person name="Kawachi M."/>
        </authorList>
    </citation>
    <scope>NUCLEOTIDE SEQUENCE [LARGE SCALE GENOMIC DNA]</scope>
    <source>
        <strain evidence="10 11">NIES-46</strain>
    </source>
</reference>
<evidence type="ECO:0000313" key="10">
    <source>
        <dbReference type="EMBL" id="GCE94040.1"/>
    </source>
</evidence>
<feature type="domain" description="O-GlcNAc transferase C-terminal" evidence="9">
    <location>
        <begin position="287"/>
        <end position="455"/>
    </location>
</feature>
<dbReference type="Pfam" id="PF13181">
    <property type="entry name" value="TPR_8"/>
    <property type="match status" value="1"/>
</dbReference>
<comment type="similarity">
    <text evidence="2">Belongs to the glycosyltransferase 41 family. O-GlcNAc transferase subfamily.</text>
</comment>
<dbReference type="RefSeq" id="WP_043468696.1">
    <property type="nucleotide sequence ID" value="NZ_BIMW01000089.1"/>
</dbReference>
<evidence type="ECO:0000256" key="5">
    <source>
        <dbReference type="ARBA" id="ARBA00022679"/>
    </source>
</evidence>
<keyword evidence="7 8" id="KW-0802">TPR repeat</keyword>
<dbReference type="GeneID" id="301682948"/>
<keyword evidence="4" id="KW-0328">Glycosyltransferase</keyword>
<feature type="repeat" description="TPR" evidence="8">
    <location>
        <begin position="13"/>
        <end position="46"/>
    </location>
</feature>
<comment type="pathway">
    <text evidence="1">Protein modification; protein glycosylation.</text>
</comment>
<evidence type="ECO:0000256" key="6">
    <source>
        <dbReference type="ARBA" id="ARBA00022737"/>
    </source>
</evidence>
<protein>
    <recommendedName>
        <fullName evidence="3">protein O-GlcNAc transferase</fullName>
        <ecNumber evidence="3">2.4.1.255</ecNumber>
    </recommendedName>
</protein>
<dbReference type="PANTHER" id="PTHR44835:SF1">
    <property type="entry name" value="PROTEIN O-GLCNAC TRANSFERASE"/>
    <property type="match status" value="1"/>
</dbReference>
<dbReference type="InterPro" id="IPR019734">
    <property type="entry name" value="TPR_rpt"/>
</dbReference>
<feature type="repeat" description="TPR" evidence="8">
    <location>
        <begin position="47"/>
        <end position="80"/>
    </location>
</feature>
<name>A0A5M3T7Y7_LIMPL</name>
<organism evidence="10 11">
    <name type="scientific">Limnospira platensis NIES-46</name>
    <dbReference type="NCBI Taxonomy" id="1236695"/>
    <lineage>
        <taxon>Bacteria</taxon>
        <taxon>Bacillati</taxon>
        <taxon>Cyanobacteriota</taxon>
        <taxon>Cyanophyceae</taxon>
        <taxon>Oscillatoriophycideae</taxon>
        <taxon>Oscillatoriales</taxon>
        <taxon>Sirenicapillariaceae</taxon>
        <taxon>Limnospira</taxon>
    </lineage>
</organism>
<keyword evidence="6" id="KW-0677">Repeat</keyword>
<proteinExistence type="inferred from homology"/>
<dbReference type="Proteomes" id="UP000326169">
    <property type="component" value="Unassembled WGS sequence"/>
</dbReference>
<dbReference type="EC" id="2.4.1.255" evidence="3"/>
<dbReference type="SMART" id="SM00028">
    <property type="entry name" value="TPR"/>
    <property type="match status" value="5"/>
</dbReference>
<sequence length="671" mass="76486">MTDKMISPDVELATFHCQLGSQFLELGQLAAAESEYQKAIAICPGLTNAYLGYGALLLLQNQPQQAINTYEKALQYTSTPEILSALGLAWVALGNETQGYYYLGLSAYYSCDYKTAIDYYNQYLANCQDYQSSIHLEVNLNLGDCYQRLNQYNDAAAIYRRLIDEFPQVVEVYLNLILSLSEIGAIAEAISWATVAVKNFPDQISLKFAKLRLFPILYNNTAEIFASRQGFAQDLKGIINQASIFDNATLQAMGEGTNFYLQYQGDEQLFKGSLSEKNLQRQYGDFLHRVMVAHYPEWGETPPPRLRGKSDKIRVGYICSFLQWHTVGNLFLGWVKNSDRQKFQVYCYYTGQEADQITDLYQQYSEKFYHIYNNIEQVSQQIYSDRLDILVFLELGMCPQTLQIAGLKLAPIYCATWGHPTTTGLPTIDYFISAELLEPANAQTYYNEHLICLPNLGIYLDQPSFPPSAKSRSDWQMSDHDIIYLSCQSLFKYLPQYDDIYGKIAQGVNQAKFVFISHWYQEVTAKFQKRLYAAFDKFGLSGEDYCLFLPRLNYAEYLQLQSLADVGLDTFQFTGFATTLDAIAANLPLVTHQGEIMRSRQSAGILRRLGVTETIASSESEYIEIAVKLGLDPETRTAIKQKIQNHRFRLYHDLQGLQGLEEFYQNCVPVK</sequence>
<keyword evidence="11" id="KW-1185">Reference proteome</keyword>
<evidence type="ECO:0000256" key="1">
    <source>
        <dbReference type="ARBA" id="ARBA00004922"/>
    </source>
</evidence>
<dbReference type="PANTHER" id="PTHR44835">
    <property type="entry name" value="UDP-N-ACETYLGLUCOSAMINE--PEPTIDE N-ACETYLGLUCOSAMINYLTRANSFERASE SPINDLY-RELATED"/>
    <property type="match status" value="1"/>
</dbReference>
<dbReference type="Pfam" id="PF13432">
    <property type="entry name" value="TPR_16"/>
    <property type="match status" value="1"/>
</dbReference>
<evidence type="ECO:0000256" key="8">
    <source>
        <dbReference type="PROSITE-ProRule" id="PRU00339"/>
    </source>
</evidence>
<evidence type="ECO:0000259" key="9">
    <source>
        <dbReference type="Pfam" id="PF13844"/>
    </source>
</evidence>
<evidence type="ECO:0000256" key="2">
    <source>
        <dbReference type="ARBA" id="ARBA00005386"/>
    </source>
</evidence>